<dbReference type="RefSeq" id="WP_169625699.1">
    <property type="nucleotide sequence ID" value="NZ_JABBNT010000003.1"/>
</dbReference>
<reference evidence="2 3" key="1">
    <citation type="submission" date="2020-04" db="EMBL/GenBank/DDBJ databases">
        <title>Rhodospirillaceae bacterium KN72 isolated from deep sea.</title>
        <authorList>
            <person name="Zhang D.-C."/>
        </authorList>
    </citation>
    <scope>NUCLEOTIDE SEQUENCE [LARGE SCALE GENOMIC DNA]</scope>
    <source>
        <strain evidence="2 3">KN72</strain>
    </source>
</reference>
<gene>
    <name evidence="2" type="ORF">HH303_12740</name>
</gene>
<keyword evidence="2" id="KW-0378">Hydrolase</keyword>
<dbReference type="Pfam" id="PF06745">
    <property type="entry name" value="ATPase"/>
    <property type="match status" value="1"/>
</dbReference>
<comment type="caution">
    <text evidence="2">The sequence shown here is derived from an EMBL/GenBank/DDBJ whole genome shotgun (WGS) entry which is preliminary data.</text>
</comment>
<dbReference type="Proteomes" id="UP000539372">
    <property type="component" value="Unassembled WGS sequence"/>
</dbReference>
<dbReference type="AlphaFoldDB" id="A0A7Y0HG72"/>
<name>A0A7Y0HG72_9PROT</name>
<evidence type="ECO:0000259" key="1">
    <source>
        <dbReference type="Pfam" id="PF06745"/>
    </source>
</evidence>
<sequence length="236" mass="26133">MTLSAPIYRLKRQAKLRSRETGMPLHAALDEAARREGFRNWNHLSQSIPDNRGAAVFRDLMPGDFMLLGARPGQGKTLLGLEIAVAAVRAGWDATFFTLDYTAEDVVGRLRSLGIDPTSLGDGFHLDMSDEICAEYMIARLEERSGRRLAVIDYLQLLDQRRDRPILRQQVEDLKVYLGNSGSIGVAISQVDRAFDAGGKAIPDLTDLRLPNPVDVTSFTKSCFLHDGRIEFSGVA</sequence>
<dbReference type="GO" id="GO:0003678">
    <property type="term" value="F:DNA helicase activity"/>
    <property type="evidence" value="ECO:0007669"/>
    <property type="project" value="TreeGrafter"/>
</dbReference>
<feature type="domain" description="KaiC-like" evidence="1">
    <location>
        <begin position="63"/>
        <end position="193"/>
    </location>
</feature>
<accession>A0A7Y0HG72</accession>
<keyword evidence="2" id="KW-0067">ATP-binding</keyword>
<dbReference type="PANTHER" id="PTHR30153">
    <property type="entry name" value="REPLICATIVE DNA HELICASE DNAB"/>
    <property type="match status" value="1"/>
</dbReference>
<keyword evidence="2" id="KW-0547">Nucleotide-binding</keyword>
<organism evidence="2 3">
    <name type="scientific">Pacificispira spongiicola</name>
    <dbReference type="NCBI Taxonomy" id="2729598"/>
    <lineage>
        <taxon>Bacteria</taxon>
        <taxon>Pseudomonadati</taxon>
        <taxon>Pseudomonadota</taxon>
        <taxon>Alphaproteobacteria</taxon>
        <taxon>Rhodospirillales</taxon>
        <taxon>Rhodospirillaceae</taxon>
        <taxon>Pacificispira</taxon>
    </lineage>
</organism>
<evidence type="ECO:0000313" key="2">
    <source>
        <dbReference type="EMBL" id="NMM45353.1"/>
    </source>
</evidence>
<protein>
    <submittedName>
        <fullName evidence="2">DNA helicase</fullName>
    </submittedName>
</protein>
<dbReference type="InterPro" id="IPR014774">
    <property type="entry name" value="KaiC-like_dom"/>
</dbReference>
<keyword evidence="2" id="KW-0347">Helicase</keyword>
<proteinExistence type="predicted"/>
<evidence type="ECO:0000313" key="3">
    <source>
        <dbReference type="Proteomes" id="UP000539372"/>
    </source>
</evidence>
<dbReference type="SUPFAM" id="SSF52540">
    <property type="entry name" value="P-loop containing nucleoside triphosphate hydrolases"/>
    <property type="match status" value="1"/>
</dbReference>
<dbReference type="NCBIfam" id="NF004629">
    <property type="entry name" value="PRK05973.1"/>
    <property type="match status" value="1"/>
</dbReference>
<dbReference type="Gene3D" id="3.40.50.300">
    <property type="entry name" value="P-loop containing nucleotide triphosphate hydrolases"/>
    <property type="match status" value="1"/>
</dbReference>
<keyword evidence="3" id="KW-1185">Reference proteome</keyword>
<dbReference type="InterPro" id="IPR027417">
    <property type="entry name" value="P-loop_NTPase"/>
</dbReference>
<dbReference type="GO" id="GO:0005829">
    <property type="term" value="C:cytosol"/>
    <property type="evidence" value="ECO:0007669"/>
    <property type="project" value="TreeGrafter"/>
</dbReference>
<dbReference type="PANTHER" id="PTHR30153:SF2">
    <property type="entry name" value="REPLICATIVE DNA HELICASE"/>
    <property type="match status" value="1"/>
</dbReference>
<dbReference type="EMBL" id="JABBNT010000003">
    <property type="protein sequence ID" value="NMM45353.1"/>
    <property type="molecule type" value="Genomic_DNA"/>
</dbReference>